<dbReference type="InterPro" id="IPR048300">
    <property type="entry name" value="TACO1_YebC-like_2nd/3rd_dom"/>
</dbReference>
<evidence type="ECO:0000259" key="6">
    <source>
        <dbReference type="Pfam" id="PF20772"/>
    </source>
</evidence>
<dbReference type="Gene3D" id="1.10.10.200">
    <property type="match status" value="1"/>
</dbReference>
<dbReference type="Pfam" id="PF20772">
    <property type="entry name" value="TACO1_YebC_N"/>
    <property type="match status" value="1"/>
</dbReference>
<accession>A0A2H9T192</accession>
<proteinExistence type="inferred from homology"/>
<evidence type="ECO:0000256" key="3">
    <source>
        <dbReference type="ARBA" id="ARBA00023163"/>
    </source>
</evidence>
<protein>
    <recommendedName>
        <fullName evidence="4">Probable transcriptional regulatory protein COU98_01765</fullName>
    </recommendedName>
</protein>
<dbReference type="PANTHER" id="PTHR12532:SF0">
    <property type="entry name" value="TRANSLATIONAL ACTIVATOR OF CYTOCHROME C OXIDASE 1"/>
    <property type="match status" value="1"/>
</dbReference>
<dbReference type="InterPro" id="IPR049083">
    <property type="entry name" value="TACO1_YebC_N"/>
</dbReference>
<feature type="domain" description="TACO1/YebC-like N-terminal" evidence="6">
    <location>
        <begin position="5"/>
        <end position="76"/>
    </location>
</feature>
<feature type="domain" description="TACO1/YebC-like second and third" evidence="5">
    <location>
        <begin position="82"/>
        <end position="239"/>
    </location>
</feature>
<evidence type="ECO:0000256" key="4">
    <source>
        <dbReference type="HAMAP-Rule" id="MF_00693"/>
    </source>
</evidence>
<dbReference type="GO" id="GO:0006355">
    <property type="term" value="P:regulation of DNA-templated transcription"/>
    <property type="evidence" value="ECO:0007669"/>
    <property type="project" value="UniProtKB-UniRule"/>
</dbReference>
<comment type="caution">
    <text evidence="7">The sequence shown here is derived from an EMBL/GenBank/DDBJ whole genome shotgun (WGS) entry which is preliminary data.</text>
</comment>
<comment type="subcellular location">
    <subcellularLocation>
        <location evidence="4">Cytoplasm</location>
    </subcellularLocation>
</comment>
<keyword evidence="2 4" id="KW-0805">Transcription regulation</keyword>
<reference evidence="8" key="1">
    <citation type="submission" date="2017-09" db="EMBL/GenBank/DDBJ databases">
        <title>Depth-based differentiation of microbial function through sediment-hosted aquifers and enrichment of novel symbionts in the deep terrestrial subsurface.</title>
        <authorList>
            <person name="Probst A.J."/>
            <person name="Ladd B."/>
            <person name="Jarett J.K."/>
            <person name="Geller-Mcgrath D.E."/>
            <person name="Sieber C.M.K."/>
            <person name="Emerson J.B."/>
            <person name="Anantharaman K."/>
            <person name="Thomas B.C."/>
            <person name="Malmstrom R."/>
            <person name="Stieglmeier M."/>
            <person name="Klingl A."/>
            <person name="Woyke T."/>
            <person name="Ryan C.M."/>
            <person name="Banfield J.F."/>
        </authorList>
    </citation>
    <scope>NUCLEOTIDE SEQUENCE [LARGE SCALE GENOMIC DNA]</scope>
</reference>
<evidence type="ECO:0000256" key="2">
    <source>
        <dbReference type="ARBA" id="ARBA00023015"/>
    </source>
</evidence>
<dbReference type="NCBIfam" id="NF001030">
    <property type="entry name" value="PRK00110.1"/>
    <property type="match status" value="1"/>
</dbReference>
<dbReference type="InterPro" id="IPR002876">
    <property type="entry name" value="Transcrip_reg_TACO1-like"/>
</dbReference>
<evidence type="ECO:0000259" key="5">
    <source>
        <dbReference type="Pfam" id="PF01709"/>
    </source>
</evidence>
<dbReference type="AlphaFoldDB" id="A0A2H9T192"/>
<evidence type="ECO:0000313" key="8">
    <source>
        <dbReference type="Proteomes" id="UP000236946"/>
    </source>
</evidence>
<organism evidence="7 8">
    <name type="scientific">Candidatus Staskawiczbacteria bacterium CG10_big_fil_rev_8_21_14_0_10_38_10</name>
    <dbReference type="NCBI Taxonomy" id="1974891"/>
    <lineage>
        <taxon>Bacteria</taxon>
        <taxon>Candidatus Staskawicziibacteriota</taxon>
    </lineage>
</organism>
<dbReference type="Proteomes" id="UP000236946">
    <property type="component" value="Unassembled WGS sequence"/>
</dbReference>
<dbReference type="Pfam" id="PF01709">
    <property type="entry name" value="Transcrip_reg"/>
    <property type="match status" value="1"/>
</dbReference>
<dbReference type="InterPro" id="IPR029072">
    <property type="entry name" value="YebC-like"/>
</dbReference>
<evidence type="ECO:0000256" key="1">
    <source>
        <dbReference type="ARBA" id="ARBA00008724"/>
    </source>
</evidence>
<dbReference type="NCBIfam" id="NF009044">
    <property type="entry name" value="PRK12378.1"/>
    <property type="match status" value="1"/>
</dbReference>
<dbReference type="InterPro" id="IPR017856">
    <property type="entry name" value="Integrase-like_N"/>
</dbReference>
<dbReference type="Gene3D" id="3.30.70.980">
    <property type="match status" value="2"/>
</dbReference>
<keyword evidence="4 7" id="KW-0238">DNA-binding</keyword>
<keyword evidence="3 4" id="KW-0804">Transcription</keyword>
<dbReference type="GO" id="GO:0003677">
    <property type="term" value="F:DNA binding"/>
    <property type="evidence" value="ECO:0007669"/>
    <property type="project" value="UniProtKB-UniRule"/>
</dbReference>
<dbReference type="PANTHER" id="PTHR12532">
    <property type="entry name" value="TRANSLATIONAL ACTIVATOR OF CYTOCHROME C OXIDASE 1"/>
    <property type="match status" value="1"/>
</dbReference>
<gene>
    <name evidence="7" type="ORF">COU98_01765</name>
</gene>
<name>A0A2H9T192_9BACT</name>
<dbReference type="FunFam" id="1.10.10.200:FF:000002">
    <property type="entry name" value="Probable transcriptional regulatory protein CLM62_37755"/>
    <property type="match status" value="1"/>
</dbReference>
<sequence>MSGHSHFKTIKYKKEASDKKRGKAFSKMARLISIAVKELGPDPEANSKLRLAVETARSFNMPKENIERAIKKGSGEAGEEHLEEVIYEAFGPGGVALIIEGITDNKNRTLGEIKQILSQNGGKLAQEGSVKWLFERRGVITISSEQQSLSREDLELKAIEAEAENIYWHDFLLDVYTKPEDLEKVKKSVENQGIKIETASLDLVAKDMIAVSEEDKKACEALFESLDENDAVQEIYSNLKE</sequence>
<evidence type="ECO:0000313" key="7">
    <source>
        <dbReference type="EMBL" id="PJE69492.1"/>
    </source>
</evidence>
<dbReference type="EMBL" id="PFEN01000032">
    <property type="protein sequence ID" value="PJE69492.1"/>
    <property type="molecule type" value="Genomic_DNA"/>
</dbReference>
<keyword evidence="4" id="KW-0963">Cytoplasm</keyword>
<dbReference type="GO" id="GO:0005737">
    <property type="term" value="C:cytoplasm"/>
    <property type="evidence" value="ECO:0007669"/>
    <property type="project" value="UniProtKB-SubCell"/>
</dbReference>
<comment type="similarity">
    <text evidence="1 4">Belongs to the TACO1 family.</text>
</comment>
<dbReference type="InterPro" id="IPR026564">
    <property type="entry name" value="Transcrip_reg_TACO1-like_dom3"/>
</dbReference>
<dbReference type="SUPFAM" id="SSF75625">
    <property type="entry name" value="YebC-like"/>
    <property type="match status" value="1"/>
</dbReference>
<dbReference type="NCBIfam" id="TIGR01033">
    <property type="entry name" value="YebC/PmpR family DNA-binding transcriptional regulator"/>
    <property type="match status" value="1"/>
</dbReference>
<dbReference type="HAMAP" id="MF_00693">
    <property type="entry name" value="Transcrip_reg_TACO1"/>
    <property type="match status" value="1"/>
</dbReference>